<accession>A0A438GLV9</accession>
<proteinExistence type="predicted"/>
<dbReference type="InterPro" id="IPR026960">
    <property type="entry name" value="RVT-Znf"/>
</dbReference>
<gene>
    <name evidence="2" type="ORF">CK203_057788</name>
</gene>
<dbReference type="PANTHER" id="PTHR36617:SF16">
    <property type="entry name" value="OS04G0516500 PROTEIN"/>
    <property type="match status" value="1"/>
</dbReference>
<comment type="caution">
    <text evidence="2">The sequence shown here is derived from an EMBL/GenBank/DDBJ whole genome shotgun (WGS) entry which is preliminary data.</text>
</comment>
<dbReference type="PANTHER" id="PTHR36617">
    <property type="entry name" value="PROTEIN, PUTATIVE-RELATED"/>
    <property type="match status" value="1"/>
</dbReference>
<reference evidence="2 3" key="1">
    <citation type="journal article" date="2018" name="PLoS Genet.">
        <title>Population sequencing reveals clonal diversity and ancestral inbreeding in the grapevine cultivar Chardonnay.</title>
        <authorList>
            <person name="Roach M.J."/>
            <person name="Johnson D.L."/>
            <person name="Bohlmann J."/>
            <person name="van Vuuren H.J."/>
            <person name="Jones S.J."/>
            <person name="Pretorius I.S."/>
            <person name="Schmidt S.A."/>
            <person name="Borneman A.R."/>
        </authorList>
    </citation>
    <scope>NUCLEOTIDE SEQUENCE [LARGE SCALE GENOMIC DNA]</scope>
    <source>
        <strain evidence="3">cv. Chardonnay</strain>
        <tissue evidence="2">Leaf</tissue>
    </source>
</reference>
<protein>
    <recommendedName>
        <fullName evidence="1">Reverse transcriptase zinc-binding domain-containing protein</fullName>
    </recommendedName>
</protein>
<organism evidence="2 3">
    <name type="scientific">Vitis vinifera</name>
    <name type="common">Grape</name>
    <dbReference type="NCBI Taxonomy" id="29760"/>
    <lineage>
        <taxon>Eukaryota</taxon>
        <taxon>Viridiplantae</taxon>
        <taxon>Streptophyta</taxon>
        <taxon>Embryophyta</taxon>
        <taxon>Tracheophyta</taxon>
        <taxon>Spermatophyta</taxon>
        <taxon>Magnoliopsida</taxon>
        <taxon>eudicotyledons</taxon>
        <taxon>Gunneridae</taxon>
        <taxon>Pentapetalae</taxon>
        <taxon>rosids</taxon>
        <taxon>Vitales</taxon>
        <taxon>Vitaceae</taxon>
        <taxon>Viteae</taxon>
        <taxon>Vitis</taxon>
    </lineage>
</organism>
<evidence type="ECO:0000313" key="2">
    <source>
        <dbReference type="EMBL" id="RVW73162.1"/>
    </source>
</evidence>
<evidence type="ECO:0000259" key="1">
    <source>
        <dbReference type="Pfam" id="PF13966"/>
    </source>
</evidence>
<sequence length="267" mass="31187">MVFSGSERGVWCGEGIRMDWDFVGSRISFLVGNGRRVRFWRDRWCGDSLLCVSFPSLFALIEDKKTWMADIWEPLVEGGWGGWNPCFSRAFNDWEVKEVESFLERLHGKRVRGDVEDMVFWTETKSGKFSVKSFYYALEPDNPSLFPSSCIWNVWVQPKISFFAWEATWGKALTLDLIQKRGWALANRCFLCHEKEETIDHLLLHCTKTRVLWDLLFTLFGVSWVLPSSVKETLLSWYCSFVGKKNKKVWRAAPLYIFGRFGRQGLD</sequence>
<evidence type="ECO:0000313" key="3">
    <source>
        <dbReference type="Proteomes" id="UP000288805"/>
    </source>
</evidence>
<dbReference type="Pfam" id="PF13966">
    <property type="entry name" value="zf-RVT"/>
    <property type="match status" value="1"/>
</dbReference>
<feature type="domain" description="Reverse transcriptase zinc-binding" evidence="1">
    <location>
        <begin position="129"/>
        <end position="213"/>
    </location>
</feature>
<dbReference type="AlphaFoldDB" id="A0A438GLV9"/>
<dbReference type="EMBL" id="QGNW01000398">
    <property type="protein sequence ID" value="RVW73162.1"/>
    <property type="molecule type" value="Genomic_DNA"/>
</dbReference>
<dbReference type="Proteomes" id="UP000288805">
    <property type="component" value="Unassembled WGS sequence"/>
</dbReference>
<name>A0A438GLV9_VITVI</name>